<evidence type="ECO:0008006" key="3">
    <source>
        <dbReference type="Google" id="ProtNLM"/>
    </source>
</evidence>
<accession>A0A6A6WCC4</accession>
<dbReference type="RefSeq" id="XP_033602676.1">
    <property type="nucleotide sequence ID" value="XM_033743539.1"/>
</dbReference>
<protein>
    <recommendedName>
        <fullName evidence="3">Roadblock/LAMTOR2 domain-containing protein</fullName>
    </recommendedName>
</protein>
<dbReference type="AlphaFoldDB" id="A0A6A6WCC4"/>
<dbReference type="EMBL" id="ML996568">
    <property type="protein sequence ID" value="KAF2760225.1"/>
    <property type="molecule type" value="Genomic_DNA"/>
</dbReference>
<evidence type="ECO:0000313" key="2">
    <source>
        <dbReference type="Proteomes" id="UP000799437"/>
    </source>
</evidence>
<dbReference type="Proteomes" id="UP000799437">
    <property type="component" value="Unassembled WGS sequence"/>
</dbReference>
<organism evidence="1 2">
    <name type="scientific">Pseudovirgaria hyperparasitica</name>
    <dbReference type="NCBI Taxonomy" id="470096"/>
    <lineage>
        <taxon>Eukaryota</taxon>
        <taxon>Fungi</taxon>
        <taxon>Dikarya</taxon>
        <taxon>Ascomycota</taxon>
        <taxon>Pezizomycotina</taxon>
        <taxon>Dothideomycetes</taxon>
        <taxon>Dothideomycetes incertae sedis</taxon>
        <taxon>Acrospermales</taxon>
        <taxon>Acrospermaceae</taxon>
        <taxon>Pseudovirgaria</taxon>
    </lineage>
</organism>
<dbReference type="GeneID" id="54484593"/>
<dbReference type="OrthoDB" id="3924760at2759"/>
<proteinExistence type="predicted"/>
<name>A0A6A6WCC4_9PEZI</name>
<dbReference type="Gene3D" id="3.30.450.30">
    <property type="entry name" value="Dynein light chain 2a, cytoplasmic"/>
    <property type="match status" value="1"/>
</dbReference>
<keyword evidence="2" id="KW-1185">Reference proteome</keyword>
<reference evidence="1" key="1">
    <citation type="journal article" date="2020" name="Stud. Mycol.">
        <title>101 Dothideomycetes genomes: a test case for predicting lifestyles and emergence of pathogens.</title>
        <authorList>
            <person name="Haridas S."/>
            <person name="Albert R."/>
            <person name="Binder M."/>
            <person name="Bloem J."/>
            <person name="Labutti K."/>
            <person name="Salamov A."/>
            <person name="Andreopoulos B."/>
            <person name="Baker S."/>
            <person name="Barry K."/>
            <person name="Bills G."/>
            <person name="Bluhm B."/>
            <person name="Cannon C."/>
            <person name="Castanera R."/>
            <person name="Culley D."/>
            <person name="Daum C."/>
            <person name="Ezra D."/>
            <person name="Gonzalez J."/>
            <person name="Henrissat B."/>
            <person name="Kuo A."/>
            <person name="Liang C."/>
            <person name="Lipzen A."/>
            <person name="Lutzoni F."/>
            <person name="Magnuson J."/>
            <person name="Mondo S."/>
            <person name="Nolan M."/>
            <person name="Ohm R."/>
            <person name="Pangilinan J."/>
            <person name="Park H.-J."/>
            <person name="Ramirez L."/>
            <person name="Alfaro M."/>
            <person name="Sun H."/>
            <person name="Tritt A."/>
            <person name="Yoshinaga Y."/>
            <person name="Zwiers L.-H."/>
            <person name="Turgeon B."/>
            <person name="Goodwin S."/>
            <person name="Spatafora J."/>
            <person name="Crous P."/>
            <person name="Grigoriev I."/>
        </authorList>
    </citation>
    <scope>NUCLEOTIDE SEQUENCE</scope>
    <source>
        <strain evidence="1">CBS 121739</strain>
    </source>
</reference>
<evidence type="ECO:0000313" key="1">
    <source>
        <dbReference type="EMBL" id="KAF2760225.1"/>
    </source>
</evidence>
<sequence length="179" mass="19348">MLEIKALSDFLSRNAHEIYSPVIFVMSPNGTLIAYNTPVEDIKALRSRAAIVSMVWNDRSYLVQQGASHPNPTEDSDASISGPELENLTIEAEDANIFACSVQKGLILVMEGVAPPGRKAMWKVTPEVAGAPRYPLSGASGREAALLDKQRSKVEGMVAHLREDFAESGFVMPDGSAFV</sequence>
<gene>
    <name evidence="1" type="ORF">EJ05DRAFT_474115</name>
</gene>